<protein>
    <submittedName>
        <fullName evidence="1">Uncharacterized protein</fullName>
    </submittedName>
</protein>
<dbReference type="EMBL" id="MFKX01000019">
    <property type="protein sequence ID" value="OGG57592.1"/>
    <property type="molecule type" value="Genomic_DNA"/>
</dbReference>
<comment type="caution">
    <text evidence="1">The sequence shown here is derived from an EMBL/GenBank/DDBJ whole genome shotgun (WGS) entry which is preliminary data.</text>
</comment>
<dbReference type="AlphaFoldDB" id="A0A1F6D9C2"/>
<name>A0A1F6D9C2_9BACT</name>
<evidence type="ECO:0000313" key="2">
    <source>
        <dbReference type="Proteomes" id="UP000177958"/>
    </source>
</evidence>
<evidence type="ECO:0000313" key="1">
    <source>
        <dbReference type="EMBL" id="OGG57592.1"/>
    </source>
</evidence>
<accession>A0A1F6D9C2</accession>
<gene>
    <name evidence="1" type="ORF">A2853_02125</name>
</gene>
<proteinExistence type="predicted"/>
<sequence length="159" mass="17354">MRILFVAHGIYIELEKAAAFVNSCGSGRIHYLQADALRQVVSLDAVRSLLPDVDAVIVRQTGSDRALVLRGEESEVQRVERIAIEEAARAKKSIGVIGTMSTVLAPHMKECSKSIRVIGLYNFRTDPSGGLSDSLVGKIVPFYDTPASAREFIKHLQSS</sequence>
<organism evidence="1 2">
    <name type="scientific">Candidatus Kaiserbacteria bacterium RIFCSPHIGHO2_01_FULL_55_17</name>
    <dbReference type="NCBI Taxonomy" id="1798484"/>
    <lineage>
        <taxon>Bacteria</taxon>
        <taxon>Candidatus Kaiseribacteriota</taxon>
    </lineage>
</organism>
<reference evidence="1 2" key="1">
    <citation type="journal article" date="2016" name="Nat. Commun.">
        <title>Thousands of microbial genomes shed light on interconnected biogeochemical processes in an aquifer system.</title>
        <authorList>
            <person name="Anantharaman K."/>
            <person name="Brown C.T."/>
            <person name="Hug L.A."/>
            <person name="Sharon I."/>
            <person name="Castelle C.J."/>
            <person name="Probst A.J."/>
            <person name="Thomas B.C."/>
            <person name="Singh A."/>
            <person name="Wilkins M.J."/>
            <person name="Karaoz U."/>
            <person name="Brodie E.L."/>
            <person name="Williams K.H."/>
            <person name="Hubbard S.S."/>
            <person name="Banfield J.F."/>
        </authorList>
    </citation>
    <scope>NUCLEOTIDE SEQUENCE [LARGE SCALE GENOMIC DNA]</scope>
</reference>
<dbReference type="Proteomes" id="UP000177958">
    <property type="component" value="Unassembled WGS sequence"/>
</dbReference>